<evidence type="ECO:0000313" key="1">
    <source>
        <dbReference type="EMBL" id="EIT69277.1"/>
    </source>
</evidence>
<reference evidence="1 2" key="1">
    <citation type="journal article" date="2012" name="J. Bacteriol.">
        <title>Genome Sequence of n-Alkane-Degrading Hydrocarboniphaga effusa Strain AP103T (ATCC BAA-332T).</title>
        <authorList>
            <person name="Chang H.K."/>
            <person name="Zylstra G.J."/>
            <person name="Chae J.C."/>
        </authorList>
    </citation>
    <scope>NUCLEOTIDE SEQUENCE [LARGE SCALE GENOMIC DNA]</scope>
    <source>
        <strain evidence="1 2">AP103</strain>
    </source>
</reference>
<dbReference type="PATRIC" id="fig|1172194.4.peg.2768"/>
<protein>
    <recommendedName>
        <fullName evidence="3">DUF4442 domain-containing protein</fullName>
    </recommendedName>
</protein>
<keyword evidence="2" id="KW-1185">Reference proteome</keyword>
<gene>
    <name evidence="1" type="ORF">WQQ_28590</name>
</gene>
<comment type="caution">
    <text evidence="1">The sequence shown here is derived from an EMBL/GenBank/DDBJ whole genome shotgun (WGS) entry which is preliminary data.</text>
</comment>
<dbReference type="InterPro" id="IPR027961">
    <property type="entry name" value="DUF4442"/>
</dbReference>
<proteinExistence type="predicted"/>
<dbReference type="Gene3D" id="3.10.129.10">
    <property type="entry name" value="Hotdog Thioesterase"/>
    <property type="match status" value="1"/>
</dbReference>
<dbReference type="Proteomes" id="UP000003704">
    <property type="component" value="Unassembled WGS sequence"/>
</dbReference>
<organism evidence="1 2">
    <name type="scientific">Hydrocarboniphaga effusa AP103</name>
    <dbReference type="NCBI Taxonomy" id="1172194"/>
    <lineage>
        <taxon>Bacteria</taxon>
        <taxon>Pseudomonadati</taxon>
        <taxon>Pseudomonadota</taxon>
        <taxon>Gammaproteobacteria</taxon>
        <taxon>Nevskiales</taxon>
        <taxon>Nevskiaceae</taxon>
        <taxon>Hydrocarboniphaga</taxon>
    </lineage>
</organism>
<dbReference type="RefSeq" id="WP_007185800.1">
    <property type="nucleotide sequence ID" value="NZ_AKGD01000002.1"/>
</dbReference>
<accession>I7ZC69</accession>
<dbReference type="AlphaFoldDB" id="I7ZC69"/>
<name>I7ZC69_9GAMM</name>
<evidence type="ECO:0008006" key="3">
    <source>
        <dbReference type="Google" id="ProtNLM"/>
    </source>
</evidence>
<dbReference type="SUPFAM" id="SSF54637">
    <property type="entry name" value="Thioesterase/thiol ester dehydrase-isomerase"/>
    <property type="match status" value="1"/>
</dbReference>
<dbReference type="CDD" id="cd03443">
    <property type="entry name" value="PaaI_thioesterase"/>
    <property type="match status" value="1"/>
</dbReference>
<sequence>MSFREKLFSNPKLFKRVMSLYPPFLGAGVRVTHVADDFSEVVVELRMNPFNRNAFGTHFGGSLYAMTDPFFALMMFARLGKGYLVWDKSAQIDFVRPGTGVVTASFRLSEEQFAEARAATQGGDKFEPVYQVEVKDAKGKVVARVNKTLYIRLRKER</sequence>
<dbReference type="Pfam" id="PF14539">
    <property type="entry name" value="DUF4442"/>
    <property type="match status" value="1"/>
</dbReference>
<dbReference type="STRING" id="1172194.WQQ_28590"/>
<dbReference type="EMBL" id="AKGD01000002">
    <property type="protein sequence ID" value="EIT69277.1"/>
    <property type="molecule type" value="Genomic_DNA"/>
</dbReference>
<dbReference type="InterPro" id="IPR029069">
    <property type="entry name" value="HotDog_dom_sf"/>
</dbReference>
<evidence type="ECO:0000313" key="2">
    <source>
        <dbReference type="Proteomes" id="UP000003704"/>
    </source>
</evidence>